<keyword evidence="2" id="KW-1185">Reference proteome</keyword>
<dbReference type="STRING" id="1453999.AW06_001459"/>
<dbReference type="AlphaFoldDB" id="A0A080MJJ6"/>
<evidence type="ECO:0000313" key="2">
    <source>
        <dbReference type="Proteomes" id="UP000021315"/>
    </source>
</evidence>
<name>A0A080MJJ6_9PROT</name>
<comment type="caution">
    <text evidence="1">The sequence shown here is derived from an EMBL/GenBank/DDBJ whole genome shotgun (WGS) entry which is preliminary data.</text>
</comment>
<accession>A0A080MJJ6</accession>
<evidence type="ECO:0000313" key="1">
    <source>
        <dbReference type="EMBL" id="KFB77464.1"/>
    </source>
</evidence>
<sequence length="40" mass="4660">MHGLMREGRCKPVLYSTQEKCDSLDPDNFRYKITSREIAA</sequence>
<protein>
    <submittedName>
        <fullName evidence="1">Uncharacterized protein</fullName>
    </submittedName>
</protein>
<gene>
    <name evidence="1" type="ORF">AW06_001459</name>
</gene>
<dbReference type="EMBL" id="JDST02000026">
    <property type="protein sequence ID" value="KFB77464.1"/>
    <property type="molecule type" value="Genomic_DNA"/>
</dbReference>
<proteinExistence type="predicted"/>
<dbReference type="Proteomes" id="UP000021315">
    <property type="component" value="Unassembled WGS sequence"/>
</dbReference>
<reference evidence="1" key="1">
    <citation type="submission" date="2014-02" db="EMBL/GenBank/DDBJ databases">
        <title>Expanding our view of genomic diversity in Candidatus Accumulibacter clades.</title>
        <authorList>
            <person name="Skennerton C.T."/>
            <person name="Barr J.J."/>
            <person name="Slater F.R."/>
            <person name="Bond P.L."/>
            <person name="Tyson G.W."/>
        </authorList>
    </citation>
    <scope>NUCLEOTIDE SEQUENCE [LARGE SCALE GENOMIC DNA]</scope>
</reference>
<organism evidence="1 2">
    <name type="scientific">Candidatus Accumulibacter cognatus</name>
    <dbReference type="NCBI Taxonomy" id="2954383"/>
    <lineage>
        <taxon>Bacteria</taxon>
        <taxon>Pseudomonadati</taxon>
        <taxon>Pseudomonadota</taxon>
        <taxon>Betaproteobacteria</taxon>
        <taxon>Candidatus Accumulibacter</taxon>
    </lineage>
</organism>